<dbReference type="GO" id="GO:0006869">
    <property type="term" value="P:lipid transport"/>
    <property type="evidence" value="ECO:0007669"/>
    <property type="project" value="UniProtKB-KW"/>
</dbReference>
<evidence type="ECO:0000256" key="3">
    <source>
        <dbReference type="ARBA" id="ARBA00022448"/>
    </source>
</evidence>
<evidence type="ECO:0000256" key="12">
    <source>
        <dbReference type="ARBA" id="ARBA00023136"/>
    </source>
</evidence>
<evidence type="ECO:0000313" key="24">
    <source>
        <dbReference type="EMBL" id="KAL3865944.1"/>
    </source>
</evidence>
<dbReference type="PANTHER" id="PTHR43107:SF22">
    <property type="entry name" value="VERY LONG-CHAIN ACYL-COA SYNTHETASE"/>
    <property type="match status" value="1"/>
</dbReference>
<evidence type="ECO:0000256" key="21">
    <source>
        <dbReference type="ARBA" id="ARBA00078285"/>
    </source>
</evidence>
<evidence type="ECO:0000256" key="8">
    <source>
        <dbReference type="ARBA" id="ARBA00022832"/>
    </source>
</evidence>
<dbReference type="EMBL" id="JBJQND010000009">
    <property type="protein sequence ID" value="KAL3865944.1"/>
    <property type="molecule type" value="Genomic_DNA"/>
</dbReference>
<dbReference type="PROSITE" id="PS00455">
    <property type="entry name" value="AMP_BINDING"/>
    <property type="match status" value="1"/>
</dbReference>
<keyword evidence="3" id="KW-0813">Transport</keyword>
<keyword evidence="12 22" id="KW-0472">Membrane</keyword>
<keyword evidence="25" id="KW-1185">Reference proteome</keyword>
<evidence type="ECO:0000256" key="7">
    <source>
        <dbReference type="ARBA" id="ARBA00022741"/>
    </source>
</evidence>
<dbReference type="Gene3D" id="3.40.50.12780">
    <property type="entry name" value="N-terminal domain of ligase-like"/>
    <property type="match status" value="1"/>
</dbReference>
<dbReference type="GO" id="GO:0005886">
    <property type="term" value="C:plasma membrane"/>
    <property type="evidence" value="ECO:0007669"/>
    <property type="project" value="UniProtKB-SubCell"/>
</dbReference>
<comment type="function">
    <text evidence="19">Acyl-CoA synthetase required for both the import of long chain fatty acids (LCFAs) (C14-C18) and the activation very long chain fatty acids (VLCFAs) (C20-C26) by esterification of the fatty acids into metabolically active CoA-thioesters for subsequent degradation or incorporation into phospholipids. The transport and fatty acyl-CoA synthetase activities are genetically separable and are thus independent activities. Esterifies VLCFAs in the peroxisome matrix. The VLCFAs are actively transported into peroxisomes by a PXA1-PXA2 heterodimeric transporter in the peroxisomal membrane.</text>
</comment>
<dbReference type="SUPFAM" id="SSF56801">
    <property type="entry name" value="Acetyl-CoA synthetase-like"/>
    <property type="match status" value="1"/>
</dbReference>
<reference evidence="24 25" key="1">
    <citation type="submission" date="2024-11" db="EMBL/GenBank/DDBJ databases">
        <title>Chromosome-level genome assembly of the freshwater bivalve Anodonta woodiana.</title>
        <authorList>
            <person name="Chen X."/>
        </authorList>
    </citation>
    <scope>NUCLEOTIDE SEQUENCE [LARGE SCALE GENOMIC DNA]</scope>
    <source>
        <strain evidence="24">MN2024</strain>
        <tissue evidence="24">Gills</tissue>
    </source>
</reference>
<evidence type="ECO:0000256" key="6">
    <source>
        <dbReference type="ARBA" id="ARBA00022692"/>
    </source>
</evidence>
<organism evidence="24 25">
    <name type="scientific">Sinanodonta woodiana</name>
    <name type="common">Chinese pond mussel</name>
    <name type="synonym">Anodonta woodiana</name>
    <dbReference type="NCBI Taxonomy" id="1069815"/>
    <lineage>
        <taxon>Eukaryota</taxon>
        <taxon>Metazoa</taxon>
        <taxon>Spiralia</taxon>
        <taxon>Lophotrochozoa</taxon>
        <taxon>Mollusca</taxon>
        <taxon>Bivalvia</taxon>
        <taxon>Autobranchia</taxon>
        <taxon>Heteroconchia</taxon>
        <taxon>Palaeoheterodonta</taxon>
        <taxon>Unionida</taxon>
        <taxon>Unionoidea</taxon>
        <taxon>Unionidae</taxon>
        <taxon>Unioninae</taxon>
        <taxon>Sinanodonta</taxon>
    </lineage>
</organism>
<keyword evidence="4" id="KW-1003">Cell membrane</keyword>
<evidence type="ECO:0000313" key="25">
    <source>
        <dbReference type="Proteomes" id="UP001634394"/>
    </source>
</evidence>
<gene>
    <name evidence="24" type="ORF">ACJMK2_043288</name>
</gene>
<evidence type="ECO:0000256" key="11">
    <source>
        <dbReference type="ARBA" id="ARBA00023055"/>
    </source>
</evidence>
<evidence type="ECO:0000256" key="17">
    <source>
        <dbReference type="ARBA" id="ARBA00046271"/>
    </source>
</evidence>
<keyword evidence="5" id="KW-0436">Ligase</keyword>
<comment type="catalytic activity">
    <reaction evidence="15">
        <text>a very long-chain fatty acid + ATP + CoA = a very long-chain fatty acyl-CoA + AMP + diphosphate</text>
        <dbReference type="Rhea" id="RHEA:54536"/>
        <dbReference type="ChEBI" id="CHEBI:30616"/>
        <dbReference type="ChEBI" id="CHEBI:33019"/>
        <dbReference type="ChEBI" id="CHEBI:57287"/>
        <dbReference type="ChEBI" id="CHEBI:58950"/>
        <dbReference type="ChEBI" id="CHEBI:138261"/>
        <dbReference type="ChEBI" id="CHEBI:456215"/>
    </reaction>
    <physiologicalReaction direction="left-to-right" evidence="15">
        <dbReference type="Rhea" id="RHEA:54537"/>
    </physiologicalReaction>
</comment>
<dbReference type="FunFam" id="3.40.50.12780:FF:000019">
    <property type="entry name" value="Long-chain fatty acid transporter"/>
    <property type="match status" value="1"/>
</dbReference>
<dbReference type="GO" id="GO:0005778">
    <property type="term" value="C:peroxisomal membrane"/>
    <property type="evidence" value="ECO:0007669"/>
    <property type="project" value="UniProtKB-SubCell"/>
</dbReference>
<dbReference type="GO" id="GO:0005524">
    <property type="term" value="F:ATP binding"/>
    <property type="evidence" value="ECO:0007669"/>
    <property type="project" value="UniProtKB-KW"/>
</dbReference>
<protein>
    <recommendedName>
        <fullName evidence="20">Very long-chain fatty acid transport protein</fullName>
        <ecNumber evidence="14">6.2.1.3</ecNumber>
    </recommendedName>
    <alternativeName>
        <fullName evidence="16">Long-chain-fatty-acid--CoA ligase</fullName>
    </alternativeName>
    <alternativeName>
        <fullName evidence="21">Very-long-chain acyl-CoA synthetase</fullName>
    </alternativeName>
</protein>
<dbReference type="Pfam" id="PF00501">
    <property type="entry name" value="AMP-binding"/>
    <property type="match status" value="1"/>
</dbReference>
<evidence type="ECO:0000256" key="16">
    <source>
        <dbReference type="ARBA" id="ARBA00041297"/>
    </source>
</evidence>
<dbReference type="AlphaFoldDB" id="A0ABD3VWG9"/>
<keyword evidence="8" id="KW-0443">Lipid metabolism</keyword>
<proteinExistence type="inferred from homology"/>
<name>A0ABD3VWG9_SINWO</name>
<dbReference type="InterPro" id="IPR000873">
    <property type="entry name" value="AMP-dep_synth/lig_dom"/>
</dbReference>
<comment type="subcellular location">
    <subcellularLocation>
        <location evidence="1">Cell membrane</location>
        <topology evidence="1">Multi-pass membrane protein</topology>
    </subcellularLocation>
    <subcellularLocation>
        <location evidence="17">Peroxisome membrane</location>
    </subcellularLocation>
</comment>
<keyword evidence="11" id="KW-0445">Lipid transport</keyword>
<evidence type="ECO:0000256" key="13">
    <source>
        <dbReference type="ARBA" id="ARBA00023140"/>
    </source>
</evidence>
<feature type="transmembrane region" description="Helical" evidence="22">
    <location>
        <begin position="117"/>
        <end position="139"/>
    </location>
</feature>
<evidence type="ECO:0000256" key="9">
    <source>
        <dbReference type="ARBA" id="ARBA00022840"/>
    </source>
</evidence>
<sequence length="626" mass="70359">MQNKRSKLTYGAAGVAGFSILAWRTLFPWIGHDIQFLKMALKAKRHIVTNTKNGKYIIDMFEEDVQKYPAKPFIVFEDRVYTYEFMDQQANRVASVASKWELKVGDTVAIMIMNEPAFIWTFLGLQKLGIAAALVNFNIRMKPLVHSIKVCGAKILIVGQGDEILQAVEDIRSDLKDLPIIVQGASLLSQGYIRFDELMQQTVPAGVCKGVRTNVTPLTPCCYIFTSGTTGLPKPCIISQSKAIGISSFLLLVNYTEKDIVYNPLPLYHASSVGVGLMGTIGSGATMVLRGKFSARHFWEDCRKYNVTIAQYIGELCRYLLAVPESPEDGKHCIRVMVGNGLRQDIWEKFQSRFKVPNICEFFGATEGTTSIMNVSNRVGSCGRLSPFINLVDPVKKYVVKFDATDGEPVRDRYGRCIVVKPGETGLLLTTIPPEYLEVGFYKGSNDINEKKIIRNVFKDGDAFFSFGDLIMIDNDYFAYFKDRLGDTFRWKGENVSTYEVADVMTGLDFIHDVNVYGVEIPGADGRAGMAAVHLTDGTPVSNDVLKMIFNHCMKNLPIYAQPVFLRFPKDQSLTLTFKQRKVELVNEGYNPDIINDPLFFRDEVNQTYSTLTKENYSQFKIKSKL</sequence>
<evidence type="ECO:0000256" key="2">
    <source>
        <dbReference type="ARBA" id="ARBA00006432"/>
    </source>
</evidence>
<keyword evidence="7" id="KW-0547">Nucleotide-binding</keyword>
<evidence type="ECO:0000256" key="14">
    <source>
        <dbReference type="ARBA" id="ARBA00026121"/>
    </source>
</evidence>
<keyword evidence="6 22" id="KW-0812">Transmembrane</keyword>
<comment type="similarity">
    <text evidence="2">Belongs to the ATP-dependent AMP-binding enzyme family.</text>
</comment>
<comment type="caution">
    <text evidence="24">The sequence shown here is derived from an EMBL/GenBank/DDBJ whole genome shotgun (WGS) entry which is preliminary data.</text>
</comment>
<dbReference type="PANTHER" id="PTHR43107">
    <property type="entry name" value="LONG-CHAIN FATTY ACID TRANSPORT PROTEIN"/>
    <property type="match status" value="1"/>
</dbReference>
<keyword evidence="8" id="KW-0276">Fatty acid metabolism</keyword>
<dbReference type="GO" id="GO:0004467">
    <property type="term" value="F:long-chain fatty acid-CoA ligase activity"/>
    <property type="evidence" value="ECO:0007669"/>
    <property type="project" value="UniProtKB-EC"/>
</dbReference>
<evidence type="ECO:0000256" key="20">
    <source>
        <dbReference type="ARBA" id="ARBA00068795"/>
    </source>
</evidence>
<feature type="domain" description="AMP-dependent synthetase/ligase" evidence="23">
    <location>
        <begin position="61"/>
        <end position="399"/>
    </location>
</feature>
<dbReference type="FunFam" id="3.30.300.30:FF:000002">
    <property type="entry name" value="Long-chain fatty acid transport protein 1"/>
    <property type="match status" value="1"/>
</dbReference>
<evidence type="ECO:0000256" key="18">
    <source>
        <dbReference type="ARBA" id="ARBA00048666"/>
    </source>
</evidence>
<evidence type="ECO:0000259" key="23">
    <source>
        <dbReference type="Pfam" id="PF00501"/>
    </source>
</evidence>
<evidence type="ECO:0000256" key="19">
    <source>
        <dbReference type="ARBA" id="ARBA00060276"/>
    </source>
</evidence>
<dbReference type="InterPro" id="IPR042099">
    <property type="entry name" value="ANL_N_sf"/>
</dbReference>
<dbReference type="Proteomes" id="UP001634394">
    <property type="component" value="Unassembled WGS sequence"/>
</dbReference>
<evidence type="ECO:0000256" key="22">
    <source>
        <dbReference type="SAM" id="Phobius"/>
    </source>
</evidence>
<evidence type="ECO:0000256" key="15">
    <source>
        <dbReference type="ARBA" id="ARBA00036527"/>
    </source>
</evidence>
<keyword evidence="9" id="KW-0067">ATP-binding</keyword>
<dbReference type="InterPro" id="IPR020845">
    <property type="entry name" value="AMP-binding_CS"/>
</dbReference>
<dbReference type="EC" id="6.2.1.3" evidence="14"/>
<comment type="catalytic activity">
    <reaction evidence="18">
        <text>tetracosanoate + ATP + CoA = tetracosanoyl-CoA + AMP + diphosphate</text>
        <dbReference type="Rhea" id="RHEA:33639"/>
        <dbReference type="ChEBI" id="CHEBI:30616"/>
        <dbReference type="ChEBI" id="CHEBI:31014"/>
        <dbReference type="ChEBI" id="CHEBI:33019"/>
        <dbReference type="ChEBI" id="CHEBI:57287"/>
        <dbReference type="ChEBI" id="CHEBI:65052"/>
        <dbReference type="ChEBI" id="CHEBI:456215"/>
    </reaction>
    <physiologicalReaction direction="left-to-right" evidence="18">
        <dbReference type="Rhea" id="RHEA:33640"/>
    </physiologicalReaction>
</comment>
<feature type="transmembrane region" description="Helical" evidence="22">
    <location>
        <begin position="12"/>
        <end position="31"/>
    </location>
</feature>
<evidence type="ECO:0000256" key="1">
    <source>
        <dbReference type="ARBA" id="ARBA00004651"/>
    </source>
</evidence>
<evidence type="ECO:0000256" key="4">
    <source>
        <dbReference type="ARBA" id="ARBA00022475"/>
    </source>
</evidence>
<evidence type="ECO:0000256" key="10">
    <source>
        <dbReference type="ARBA" id="ARBA00022989"/>
    </source>
</evidence>
<accession>A0ABD3VWG9</accession>
<keyword evidence="13" id="KW-0576">Peroxisome</keyword>
<evidence type="ECO:0000256" key="5">
    <source>
        <dbReference type="ARBA" id="ARBA00022598"/>
    </source>
</evidence>
<keyword evidence="10 22" id="KW-1133">Transmembrane helix</keyword>